<dbReference type="Proteomes" id="UP001163336">
    <property type="component" value="Chromosome"/>
</dbReference>
<dbReference type="Gene3D" id="3.20.20.140">
    <property type="entry name" value="Metal-dependent hydrolases"/>
    <property type="match status" value="1"/>
</dbReference>
<dbReference type="Pfam" id="PF01979">
    <property type="entry name" value="Amidohydro_1"/>
    <property type="match status" value="1"/>
</dbReference>
<evidence type="ECO:0000256" key="1">
    <source>
        <dbReference type="SAM" id="SignalP"/>
    </source>
</evidence>
<dbReference type="InterPro" id="IPR006680">
    <property type="entry name" value="Amidohydro-rel"/>
</dbReference>
<organism evidence="3 4">
    <name type="scientific">Massilia varians</name>
    <dbReference type="NCBI Taxonomy" id="457921"/>
    <lineage>
        <taxon>Bacteria</taxon>
        <taxon>Pseudomonadati</taxon>
        <taxon>Pseudomonadota</taxon>
        <taxon>Betaproteobacteria</taxon>
        <taxon>Burkholderiales</taxon>
        <taxon>Oxalobacteraceae</taxon>
        <taxon>Telluria group</taxon>
        <taxon>Massilia</taxon>
    </lineage>
</organism>
<reference evidence="3" key="1">
    <citation type="submission" date="2022-11" db="EMBL/GenBank/DDBJ databases">
        <title>Isolation and characterization of PLA-degrading bacterium Massilia sp. from Antarctic soil.</title>
        <authorList>
            <person name="Sato K."/>
            <person name="Gomez-Fuentes C."/>
            <person name="Ahmad S.A."/>
            <person name="Zulkharnain A."/>
        </authorList>
    </citation>
    <scope>NUCLEOTIDE SEQUENCE</scope>
    <source>
        <strain evidence="3">N-3</strain>
    </source>
</reference>
<dbReference type="SUPFAM" id="SSF51556">
    <property type="entry name" value="Metallo-dependent hydrolases"/>
    <property type="match status" value="1"/>
</dbReference>
<feature type="domain" description="Amidohydrolase-related" evidence="2">
    <location>
        <begin position="376"/>
        <end position="480"/>
    </location>
</feature>
<evidence type="ECO:0000259" key="2">
    <source>
        <dbReference type="Pfam" id="PF01979"/>
    </source>
</evidence>
<dbReference type="PANTHER" id="PTHR43135">
    <property type="entry name" value="ALPHA-D-RIBOSE 1-METHYLPHOSPHONATE 5-TRIPHOSPHATE DIPHOSPHATASE"/>
    <property type="match status" value="1"/>
</dbReference>
<keyword evidence="4" id="KW-1185">Reference proteome</keyword>
<dbReference type="InterPro" id="IPR032466">
    <property type="entry name" value="Metal_Hydrolase"/>
</dbReference>
<dbReference type="InterPro" id="IPR051781">
    <property type="entry name" value="Metallo-dep_Hydrolase"/>
</dbReference>
<keyword evidence="1" id="KW-0732">Signal</keyword>
<sequence length="490" mass="52935">MKCKPLLAGLLALALVPPAAAEAIWITNVKLVSPERLERIEAGSVLVENGRIAAVHRGPGGRMPPGARRVDGKGGYLTPGLIDSHVHLHAVPGMSLEQAREQQALAESYQRQLPRSFLYYGYTTVVDLAVADMGVIARLRAAPLHPEVVHCGQPLPMANGYPMSFLPADKRFAAFPNSVYDPARPTSVPPGYRPEEHTPQAGVARAKAAGAVCVKTHFERGFGRERNLPVWSPALFAEVRGAARANRMTLVTHANSFEGQRFAVDNGADVLAHGMWHWGSLNGSKELPGEIRALLDRIAAAGIGYQPTMRVLVGLDAYFDRGYLDHPGVRKVVPKALADWYATPGGQWFGEELAEGHSHEEMLEAGQAPLRRLRQVVKYLAARDANILFATDTPSSPTYGNLPGLNGFLEMQHLAEAGLSPAQVFRAATINNARAFGLLDRLGSIEPGKDANLLLLRDSPLASVQAWDGIVTLWVGGRQVEREELAAGAQ</sequence>
<proteinExistence type="predicted"/>
<dbReference type="SUPFAM" id="SSF51338">
    <property type="entry name" value="Composite domain of metallo-dependent hydrolases"/>
    <property type="match status" value="1"/>
</dbReference>
<evidence type="ECO:0000313" key="4">
    <source>
        <dbReference type="Proteomes" id="UP001163336"/>
    </source>
</evidence>
<dbReference type="PANTHER" id="PTHR43135:SF3">
    <property type="entry name" value="ALPHA-D-RIBOSE 1-METHYLPHOSPHONATE 5-TRIPHOSPHATE DIPHOSPHATASE"/>
    <property type="match status" value="1"/>
</dbReference>
<accession>A0ABM8CCJ8</accession>
<dbReference type="InterPro" id="IPR011059">
    <property type="entry name" value="Metal-dep_hydrolase_composite"/>
</dbReference>
<evidence type="ECO:0000313" key="3">
    <source>
        <dbReference type="EMBL" id="BDT61051.1"/>
    </source>
</evidence>
<dbReference type="EMBL" id="AP026966">
    <property type="protein sequence ID" value="BDT61051.1"/>
    <property type="molecule type" value="Genomic_DNA"/>
</dbReference>
<dbReference type="RefSeq" id="WP_281910511.1">
    <property type="nucleotide sequence ID" value="NZ_AP026966.1"/>
</dbReference>
<gene>
    <name evidence="3" type="ORF">MasN3_45450</name>
</gene>
<feature type="signal peptide" evidence="1">
    <location>
        <begin position="1"/>
        <end position="21"/>
    </location>
</feature>
<feature type="chain" id="PRO_5045625899" evidence="1">
    <location>
        <begin position="22"/>
        <end position="490"/>
    </location>
</feature>
<dbReference type="Gene3D" id="2.30.40.10">
    <property type="entry name" value="Urease, subunit C, domain 1"/>
    <property type="match status" value="1"/>
</dbReference>
<protein>
    <submittedName>
        <fullName evidence="3">Organophopsphate acid anhydrase</fullName>
    </submittedName>
</protein>
<name>A0ABM8CCJ8_9BURK</name>